<organism evidence="2 3">
    <name type="scientific">Dawidia soli</name>
    <dbReference type="NCBI Taxonomy" id="2782352"/>
    <lineage>
        <taxon>Bacteria</taxon>
        <taxon>Pseudomonadati</taxon>
        <taxon>Bacteroidota</taxon>
        <taxon>Cytophagia</taxon>
        <taxon>Cytophagales</taxon>
        <taxon>Chryseotaleaceae</taxon>
        <taxon>Dawidia</taxon>
    </lineage>
</organism>
<dbReference type="Pfam" id="PF13715">
    <property type="entry name" value="CarbopepD_reg_2"/>
    <property type="match status" value="1"/>
</dbReference>
<keyword evidence="3" id="KW-1185">Reference proteome</keyword>
<keyword evidence="2" id="KW-0645">Protease</keyword>
<gene>
    <name evidence="2" type="ORF">KK078_09625</name>
</gene>
<dbReference type="RefSeq" id="WP_254090055.1">
    <property type="nucleotide sequence ID" value="NZ_JAHESC010000011.1"/>
</dbReference>
<keyword evidence="2" id="KW-0378">Hydrolase</keyword>
<dbReference type="AlphaFoldDB" id="A0AAP2DCG5"/>
<proteinExistence type="predicted"/>
<accession>A0AAP2DCG5</accession>
<dbReference type="Gene3D" id="2.60.40.1120">
    <property type="entry name" value="Carboxypeptidase-like, regulatory domain"/>
    <property type="match status" value="1"/>
</dbReference>
<reference evidence="2 3" key="1">
    <citation type="submission" date="2021-05" db="EMBL/GenBank/DDBJ databases">
        <title>A Polyphasic approach of four new species of the genus Ohtaekwangia: Ohtaekwangia histidinii sp. nov., Ohtaekwangia cretensis sp. nov., Ohtaekwangia indiensis sp. nov., Ohtaekwangia reichenbachii sp. nov. from diverse environment.</title>
        <authorList>
            <person name="Octaviana S."/>
        </authorList>
    </citation>
    <scope>NUCLEOTIDE SEQUENCE [LARGE SCALE GENOMIC DNA]</scope>
    <source>
        <strain evidence="2 3">PWU37</strain>
    </source>
</reference>
<dbReference type="Proteomes" id="UP001319180">
    <property type="component" value="Unassembled WGS sequence"/>
</dbReference>
<evidence type="ECO:0000313" key="2">
    <source>
        <dbReference type="EMBL" id="MBT1686817.1"/>
    </source>
</evidence>
<feature type="region of interest" description="Disordered" evidence="1">
    <location>
        <begin position="107"/>
        <end position="130"/>
    </location>
</feature>
<dbReference type="EMBL" id="JAHESC010000011">
    <property type="protein sequence ID" value="MBT1686817.1"/>
    <property type="molecule type" value="Genomic_DNA"/>
</dbReference>
<keyword evidence="2" id="KW-0121">Carboxypeptidase</keyword>
<dbReference type="InterPro" id="IPR008969">
    <property type="entry name" value="CarboxyPept-like_regulatory"/>
</dbReference>
<comment type="caution">
    <text evidence="2">The sequence shown here is derived from an EMBL/GenBank/DDBJ whole genome shotgun (WGS) entry which is preliminary data.</text>
</comment>
<dbReference type="GO" id="GO:0004180">
    <property type="term" value="F:carboxypeptidase activity"/>
    <property type="evidence" value="ECO:0007669"/>
    <property type="project" value="UniProtKB-KW"/>
</dbReference>
<dbReference type="SUPFAM" id="SSF49464">
    <property type="entry name" value="Carboxypeptidase regulatory domain-like"/>
    <property type="match status" value="1"/>
</dbReference>
<name>A0AAP2DCG5_9BACT</name>
<sequence>MKKSVSLSIPRPCAEPWSSFTPTSEGGFCGSCQKTVIDFTRMSDQQILDYLAAKRGKTCGRFRPDQLKTYTFPEPNGIRPGLTLIRAGILGLLLLFTTRPAGSKNIPSVMPPIEATQDTPSREASAASTTHERWFKGVVRDESGAPMPGASIIRKGTTQGTVTDAEGRFDFPNMLKAGDVLVVYYLGFEPLEYLISHSTPAFIEISLTADYISIAGELVLDAPYEETPDSTPETAIPADPKR</sequence>
<evidence type="ECO:0000256" key="1">
    <source>
        <dbReference type="SAM" id="MobiDB-lite"/>
    </source>
</evidence>
<evidence type="ECO:0000313" key="3">
    <source>
        <dbReference type="Proteomes" id="UP001319180"/>
    </source>
</evidence>
<protein>
    <submittedName>
        <fullName evidence="2">Carboxypeptidase-like regulatory domain-containing protein</fullName>
    </submittedName>
</protein>